<keyword evidence="1" id="KW-0472">Membrane</keyword>
<sequence>MKNFGSVVIPLAFILLFGYSLYLGEWVDAVMYLFVGSGFTLINLIKAEKITHNLTFWNRLSWALVLLSALMFVAVLLNDANKEILTP</sequence>
<evidence type="ECO:0000256" key="1">
    <source>
        <dbReference type="SAM" id="Phobius"/>
    </source>
</evidence>
<reference evidence="2" key="1">
    <citation type="submission" date="2018-06" db="EMBL/GenBank/DDBJ databases">
        <authorList>
            <person name="Zhirakovskaya E."/>
        </authorList>
    </citation>
    <scope>NUCLEOTIDE SEQUENCE</scope>
</reference>
<feature type="transmembrane region" description="Helical" evidence="1">
    <location>
        <begin position="7"/>
        <end position="23"/>
    </location>
</feature>
<keyword evidence="1" id="KW-1133">Transmembrane helix</keyword>
<gene>
    <name evidence="2" type="ORF">MNBD_BACTEROID06-532</name>
</gene>
<organism evidence="2">
    <name type="scientific">hydrothermal vent metagenome</name>
    <dbReference type="NCBI Taxonomy" id="652676"/>
    <lineage>
        <taxon>unclassified sequences</taxon>
        <taxon>metagenomes</taxon>
        <taxon>ecological metagenomes</taxon>
    </lineage>
</organism>
<dbReference type="AlphaFoldDB" id="A0A3B0V4Y5"/>
<keyword evidence="1" id="KW-0812">Transmembrane</keyword>
<name>A0A3B0V4Y5_9ZZZZ</name>
<proteinExistence type="predicted"/>
<accession>A0A3B0V4Y5</accession>
<dbReference type="EMBL" id="UOES01000184">
    <property type="protein sequence ID" value="VAW27124.1"/>
    <property type="molecule type" value="Genomic_DNA"/>
</dbReference>
<protein>
    <submittedName>
        <fullName evidence="2">Uncharacterized protein</fullName>
    </submittedName>
</protein>
<feature type="transmembrane region" description="Helical" evidence="1">
    <location>
        <begin position="57"/>
        <end position="77"/>
    </location>
</feature>
<feature type="transmembrane region" description="Helical" evidence="1">
    <location>
        <begin position="29"/>
        <end position="45"/>
    </location>
</feature>
<evidence type="ECO:0000313" key="2">
    <source>
        <dbReference type="EMBL" id="VAW27124.1"/>
    </source>
</evidence>